<comment type="subunit">
    <text evidence="4">Part of the 30S ribosomal subunit. Forms a tight heterodimer with protein bS6.</text>
</comment>
<proteinExistence type="inferred from homology"/>
<evidence type="ECO:0000256" key="4">
    <source>
        <dbReference type="HAMAP-Rule" id="MF_00270"/>
    </source>
</evidence>
<dbReference type="NCBIfam" id="TIGR00165">
    <property type="entry name" value="S18"/>
    <property type="match status" value="1"/>
</dbReference>
<evidence type="ECO:0000256" key="2">
    <source>
        <dbReference type="ARBA" id="ARBA00022980"/>
    </source>
</evidence>
<dbReference type="GO" id="GO:0006412">
    <property type="term" value="P:translation"/>
    <property type="evidence" value="ECO:0007669"/>
    <property type="project" value="UniProtKB-UniRule"/>
</dbReference>
<accession>A0A5D0MID3</accession>
<evidence type="ECO:0000256" key="1">
    <source>
        <dbReference type="ARBA" id="ARBA00005589"/>
    </source>
</evidence>
<name>A0A5D0MID3_9BACT</name>
<dbReference type="Pfam" id="PF01084">
    <property type="entry name" value="Ribosomal_S18"/>
    <property type="match status" value="1"/>
</dbReference>
<dbReference type="SUPFAM" id="SSF46911">
    <property type="entry name" value="Ribosomal protein S18"/>
    <property type="match status" value="1"/>
</dbReference>
<dbReference type="Gene3D" id="4.10.640.10">
    <property type="entry name" value="Ribosomal protein S18"/>
    <property type="match status" value="1"/>
</dbReference>
<keyword evidence="2 4" id="KW-0689">Ribosomal protein</keyword>
<gene>
    <name evidence="4 6" type="primary">rpsR</name>
    <name evidence="6" type="ORF">FXF47_00790</name>
</gene>
<dbReference type="PANTHER" id="PTHR13479">
    <property type="entry name" value="30S RIBOSOMAL PROTEIN S18"/>
    <property type="match status" value="1"/>
</dbReference>
<evidence type="ECO:0000313" key="6">
    <source>
        <dbReference type="EMBL" id="TYB32152.1"/>
    </source>
</evidence>
<sequence length="86" mass="10524">MAYKYYNRNRYCRICSGQVKEEDVTYKDPAILKKFMSERGKIKSRNRTGNCAKHQRKVAREIKRARMIGLLPFKVDYYRSKRNRRW</sequence>
<dbReference type="PRINTS" id="PR00974">
    <property type="entry name" value="RIBOSOMALS18"/>
</dbReference>
<dbReference type="GO" id="GO:0022627">
    <property type="term" value="C:cytosolic small ribosomal subunit"/>
    <property type="evidence" value="ECO:0007669"/>
    <property type="project" value="TreeGrafter"/>
</dbReference>
<evidence type="ECO:0000256" key="5">
    <source>
        <dbReference type="RuleBase" id="RU003910"/>
    </source>
</evidence>
<evidence type="ECO:0000313" key="7">
    <source>
        <dbReference type="Proteomes" id="UP000324143"/>
    </source>
</evidence>
<keyword evidence="4" id="KW-0699">rRNA-binding</keyword>
<organism evidence="6 7">
    <name type="scientific">Candidatus Mcinerneyibacterium aminivorans</name>
    <dbReference type="NCBI Taxonomy" id="2703815"/>
    <lineage>
        <taxon>Bacteria</taxon>
        <taxon>Candidatus Macinerneyibacteriota</taxon>
        <taxon>Candidatus Mcinerneyibacteria</taxon>
        <taxon>Candidatus Mcinerneyibacteriales</taxon>
        <taxon>Candidatus Mcinerneyibacteriaceae</taxon>
        <taxon>Candidatus Mcinerneyibacterium</taxon>
    </lineage>
</organism>
<keyword evidence="7" id="KW-1185">Reference proteome</keyword>
<dbReference type="Proteomes" id="UP000324143">
    <property type="component" value="Unassembled WGS sequence"/>
</dbReference>
<comment type="similarity">
    <text evidence="1 4 5">Belongs to the bacterial ribosomal protein bS18 family.</text>
</comment>
<reference evidence="6" key="1">
    <citation type="submission" date="2019-08" db="EMBL/GenBank/DDBJ databases">
        <title>Genomic characterization of a novel candidate phylum (ARYD3) from a high temperature, high salinity tertiary oil reservoir in north central Oklahoma, USA.</title>
        <authorList>
            <person name="Youssef N.H."/>
            <person name="Yadav A."/>
            <person name="Elshahed M.S."/>
        </authorList>
    </citation>
    <scope>NUCLEOTIDE SEQUENCE [LARGE SCALE GENOMIC DNA]</scope>
    <source>
        <strain evidence="6">ARYD3</strain>
    </source>
</reference>
<keyword evidence="4" id="KW-0694">RNA-binding</keyword>
<dbReference type="InterPro" id="IPR001648">
    <property type="entry name" value="Ribosomal_bS18"/>
</dbReference>
<dbReference type="EMBL" id="VSIX01000004">
    <property type="protein sequence ID" value="TYB32152.1"/>
    <property type="molecule type" value="Genomic_DNA"/>
</dbReference>
<protein>
    <recommendedName>
        <fullName evidence="4">Small ribosomal subunit protein bS18</fullName>
    </recommendedName>
</protein>
<keyword evidence="3 4" id="KW-0687">Ribonucleoprotein</keyword>
<evidence type="ECO:0000256" key="3">
    <source>
        <dbReference type="ARBA" id="ARBA00023274"/>
    </source>
</evidence>
<dbReference type="GO" id="GO:0003735">
    <property type="term" value="F:structural constituent of ribosome"/>
    <property type="evidence" value="ECO:0007669"/>
    <property type="project" value="InterPro"/>
</dbReference>
<dbReference type="HAMAP" id="MF_00270">
    <property type="entry name" value="Ribosomal_bS18"/>
    <property type="match status" value="1"/>
</dbReference>
<dbReference type="AlphaFoldDB" id="A0A5D0MID3"/>
<dbReference type="GO" id="GO:0070181">
    <property type="term" value="F:small ribosomal subunit rRNA binding"/>
    <property type="evidence" value="ECO:0007669"/>
    <property type="project" value="TreeGrafter"/>
</dbReference>
<dbReference type="InterPro" id="IPR036870">
    <property type="entry name" value="Ribosomal_bS18_sf"/>
</dbReference>
<dbReference type="PANTHER" id="PTHR13479:SF40">
    <property type="entry name" value="SMALL RIBOSOMAL SUBUNIT PROTEIN BS18M"/>
    <property type="match status" value="1"/>
</dbReference>
<comment type="function">
    <text evidence="4">Binds as a heterodimer with protein bS6 to the central domain of the 16S rRNA, where it helps stabilize the platform of the 30S subunit.</text>
</comment>
<comment type="caution">
    <text evidence="6">The sequence shown here is derived from an EMBL/GenBank/DDBJ whole genome shotgun (WGS) entry which is preliminary data.</text>
</comment>